<dbReference type="PANTHER" id="PTHR47074">
    <property type="entry name" value="BNAC02G40300D PROTEIN"/>
    <property type="match status" value="1"/>
</dbReference>
<feature type="region of interest" description="Disordered" evidence="1">
    <location>
        <begin position="223"/>
        <end position="245"/>
    </location>
</feature>
<dbReference type="InterPro" id="IPR012337">
    <property type="entry name" value="RNaseH-like_sf"/>
</dbReference>
<protein>
    <recommendedName>
        <fullName evidence="2">RNase H type-1 domain-containing protein</fullName>
    </recommendedName>
</protein>
<accession>A0ABR0UL95</accession>
<gene>
    <name evidence="3" type="ORF">DH2020_043213</name>
</gene>
<dbReference type="CDD" id="cd06222">
    <property type="entry name" value="RNase_H_like"/>
    <property type="match status" value="1"/>
</dbReference>
<reference evidence="3 4" key="1">
    <citation type="journal article" date="2021" name="Comput. Struct. Biotechnol. J.">
        <title>De novo genome assembly of the potent medicinal plant Rehmannia glutinosa using nanopore technology.</title>
        <authorList>
            <person name="Ma L."/>
            <person name="Dong C."/>
            <person name="Song C."/>
            <person name="Wang X."/>
            <person name="Zheng X."/>
            <person name="Niu Y."/>
            <person name="Chen S."/>
            <person name="Feng W."/>
        </authorList>
    </citation>
    <scope>NUCLEOTIDE SEQUENCE [LARGE SCALE GENOMIC DNA]</scope>
    <source>
        <strain evidence="3">DH-2019</strain>
    </source>
</reference>
<proteinExistence type="predicted"/>
<dbReference type="Pfam" id="PF13456">
    <property type="entry name" value="RVT_3"/>
    <property type="match status" value="1"/>
</dbReference>
<dbReference type="InterPro" id="IPR002156">
    <property type="entry name" value="RNaseH_domain"/>
</dbReference>
<feature type="compositionally biased region" description="Basic and acidic residues" evidence="1">
    <location>
        <begin position="234"/>
        <end position="245"/>
    </location>
</feature>
<evidence type="ECO:0000259" key="2">
    <source>
        <dbReference type="Pfam" id="PF13456"/>
    </source>
</evidence>
<feature type="domain" description="RNase H type-1" evidence="2">
    <location>
        <begin position="68"/>
        <end position="190"/>
    </location>
</feature>
<evidence type="ECO:0000256" key="1">
    <source>
        <dbReference type="SAM" id="MobiDB-lite"/>
    </source>
</evidence>
<sequence length="245" mass="28198">MWSIWKERNEALWNKSHKNAAGTVRTALAVLNEWCSIHNVRFVEVGDEGHDQQQTKWIKPYPPYFKCNVDASLSNTQGMTSVAMVIRDDRGEFVVARSVLFPGFYQVREAEAIGVREALSWTKNLGLKYLILETDVKYVVDGLTNIEKGMSEYDILLKECQLLLQSKPAFSVTFVRRNGNMVAHALAKEAFSFDSPSVWSSPPLCLRWRDLLKNPTRFSASLQKTNRRELRRKHSDDQVSKREEE</sequence>
<organism evidence="3 4">
    <name type="scientific">Rehmannia glutinosa</name>
    <name type="common">Chinese foxglove</name>
    <dbReference type="NCBI Taxonomy" id="99300"/>
    <lineage>
        <taxon>Eukaryota</taxon>
        <taxon>Viridiplantae</taxon>
        <taxon>Streptophyta</taxon>
        <taxon>Embryophyta</taxon>
        <taxon>Tracheophyta</taxon>
        <taxon>Spermatophyta</taxon>
        <taxon>Magnoliopsida</taxon>
        <taxon>eudicotyledons</taxon>
        <taxon>Gunneridae</taxon>
        <taxon>Pentapetalae</taxon>
        <taxon>asterids</taxon>
        <taxon>lamiids</taxon>
        <taxon>Lamiales</taxon>
        <taxon>Orobanchaceae</taxon>
        <taxon>Rehmannieae</taxon>
        <taxon>Rehmannia</taxon>
    </lineage>
</organism>
<keyword evidence="4" id="KW-1185">Reference proteome</keyword>
<comment type="caution">
    <text evidence="3">The sequence shown here is derived from an EMBL/GenBank/DDBJ whole genome shotgun (WGS) entry which is preliminary data.</text>
</comment>
<dbReference type="InterPro" id="IPR044730">
    <property type="entry name" value="RNase_H-like_dom_plant"/>
</dbReference>
<evidence type="ECO:0000313" key="3">
    <source>
        <dbReference type="EMBL" id="KAK6123061.1"/>
    </source>
</evidence>
<dbReference type="Proteomes" id="UP001318860">
    <property type="component" value="Unassembled WGS sequence"/>
</dbReference>
<dbReference type="Gene3D" id="3.30.420.10">
    <property type="entry name" value="Ribonuclease H-like superfamily/Ribonuclease H"/>
    <property type="match status" value="1"/>
</dbReference>
<name>A0ABR0UL95_REHGL</name>
<dbReference type="InterPro" id="IPR052929">
    <property type="entry name" value="RNase_H-like_EbsB-rel"/>
</dbReference>
<dbReference type="EMBL" id="JABTTQ020002605">
    <property type="protein sequence ID" value="KAK6123061.1"/>
    <property type="molecule type" value="Genomic_DNA"/>
</dbReference>
<dbReference type="InterPro" id="IPR036397">
    <property type="entry name" value="RNaseH_sf"/>
</dbReference>
<dbReference type="PANTHER" id="PTHR47074:SF54">
    <property type="entry name" value="RNASE H TYPE-1 DOMAIN-CONTAINING PROTEIN"/>
    <property type="match status" value="1"/>
</dbReference>
<dbReference type="SUPFAM" id="SSF53098">
    <property type="entry name" value="Ribonuclease H-like"/>
    <property type="match status" value="1"/>
</dbReference>
<evidence type="ECO:0000313" key="4">
    <source>
        <dbReference type="Proteomes" id="UP001318860"/>
    </source>
</evidence>